<evidence type="ECO:0000313" key="2">
    <source>
        <dbReference type="Proteomes" id="UP000435138"/>
    </source>
</evidence>
<dbReference type="AlphaFoldDB" id="A0A6A8ADX5"/>
<gene>
    <name evidence="1" type="ORF">GAO09_26105</name>
</gene>
<name>A0A6A8ADX5_9HYPH</name>
<dbReference type="RefSeq" id="WP_153359288.1">
    <property type="nucleotide sequence ID" value="NZ_JAYKOO010000001.1"/>
</dbReference>
<sequence length="107" mass="12157">MRIGRARETARLGLDQGEANIRTHGAPVEDMVEIEGQTYRVMLFSNVVDDMMCLELWDTHDTMIASVNYHDQDGRMTFDGLVQGIPLGVVEWMIESARKRLPPKLPI</sequence>
<comment type="caution">
    <text evidence="1">The sequence shown here is derived from an EMBL/GenBank/DDBJ whole genome shotgun (WGS) entry which is preliminary data.</text>
</comment>
<organism evidence="1 2">
    <name type="scientific">Endobacterium cereale</name>
    <dbReference type="NCBI Taxonomy" id="2663029"/>
    <lineage>
        <taxon>Bacteria</taxon>
        <taxon>Pseudomonadati</taxon>
        <taxon>Pseudomonadota</taxon>
        <taxon>Alphaproteobacteria</taxon>
        <taxon>Hyphomicrobiales</taxon>
        <taxon>Rhizobiaceae</taxon>
        <taxon>Endobacterium</taxon>
    </lineage>
</organism>
<accession>A0A6A8ADX5</accession>
<protein>
    <submittedName>
        <fullName evidence="1">Uncharacterized protein</fullName>
    </submittedName>
</protein>
<proteinExistence type="predicted"/>
<dbReference type="Proteomes" id="UP000435138">
    <property type="component" value="Unassembled WGS sequence"/>
</dbReference>
<keyword evidence="2" id="KW-1185">Reference proteome</keyword>
<dbReference type="EMBL" id="WIXI01000050">
    <property type="protein sequence ID" value="MQY49513.1"/>
    <property type="molecule type" value="Genomic_DNA"/>
</dbReference>
<evidence type="ECO:0000313" key="1">
    <source>
        <dbReference type="EMBL" id="MQY49513.1"/>
    </source>
</evidence>
<reference evidence="1 2" key="1">
    <citation type="submission" date="2019-11" db="EMBL/GenBank/DDBJ databases">
        <title>Genome analysis of Rhizobacterium cereale a novel genus and species isolated from maize roots in North Spain.</title>
        <authorList>
            <person name="Menendez E."/>
            <person name="Flores-Felix J.D."/>
            <person name="Ramirez-Bahena M.-H."/>
            <person name="Igual J.M."/>
            <person name="Garcia-Fraile P."/>
            <person name="Peix A."/>
            <person name="Velazquez E."/>
        </authorList>
    </citation>
    <scope>NUCLEOTIDE SEQUENCE [LARGE SCALE GENOMIC DNA]</scope>
    <source>
        <strain evidence="1 2">RZME27</strain>
    </source>
</reference>